<gene>
    <name evidence="3" type="ORF">DI626_06825</name>
</gene>
<evidence type="ECO:0000259" key="2">
    <source>
        <dbReference type="Pfam" id="PF20275"/>
    </source>
</evidence>
<feature type="domain" description="DUF2326" evidence="1">
    <location>
        <begin position="184"/>
        <end position="321"/>
    </location>
</feature>
<feature type="domain" description="ABC-three component systems C-terminal" evidence="2">
    <location>
        <begin position="21"/>
        <end position="145"/>
    </location>
</feature>
<name>A0A2W5BS65_9BACT</name>
<protein>
    <submittedName>
        <fullName evidence="3">DUF2326 domain-containing protein</fullName>
    </submittedName>
</protein>
<dbReference type="Proteomes" id="UP000249557">
    <property type="component" value="Unassembled WGS sequence"/>
</dbReference>
<evidence type="ECO:0000313" key="4">
    <source>
        <dbReference type="Proteomes" id="UP000249557"/>
    </source>
</evidence>
<dbReference type="AlphaFoldDB" id="A0A2W5BS65"/>
<accession>A0A2W5BS65</accession>
<reference evidence="3 4" key="1">
    <citation type="submission" date="2017-08" db="EMBL/GenBank/DDBJ databases">
        <title>Infants hospitalized years apart are colonized by the same room-sourced microbial strains.</title>
        <authorList>
            <person name="Brooks B."/>
            <person name="Olm M.R."/>
            <person name="Firek B.A."/>
            <person name="Baker R."/>
            <person name="Thomas B.C."/>
            <person name="Morowitz M.J."/>
            <person name="Banfield J.F."/>
        </authorList>
    </citation>
    <scope>NUCLEOTIDE SEQUENCE [LARGE SCALE GENOMIC DNA]</scope>
    <source>
        <strain evidence="3">S2_018_000_R2_104</strain>
    </source>
</reference>
<dbReference type="InterPro" id="IPR018760">
    <property type="entry name" value="DUF2326"/>
</dbReference>
<proteinExistence type="predicted"/>
<feature type="non-terminal residue" evidence="3">
    <location>
        <position position="1"/>
    </location>
</feature>
<sequence length="321" mass="36383">TILTRHIQKLNDENVEDELLLEQLKSSLSDETPPATSNLLKLYEEAGVVFPQNVTRRFDEVETFHKVILQNRKTHLSGEIEAAQARIKDRDAQKKELDRRRAEIMQILKSGGALEHFLLLQEEAGRVESEVATFRKKLELAEQIESTKASLGVDRAQLTLALQNDHKEREDAIKRAVLAFEQLSESLYVNERAGNLIISPGKNGLDLEIKIDGERSKGISNMQIFCFDLMLMQICHERNMGPGFLVHDSHLFDGVDERQVAKALQIGAEHSEKLGFQYLVTMNSDALPKEGFDGQFNLQEYILPVRLTDENEIGGLFGVRF</sequence>
<dbReference type="EMBL" id="QFNK01000127">
    <property type="protein sequence ID" value="PZO86131.1"/>
    <property type="molecule type" value="Genomic_DNA"/>
</dbReference>
<dbReference type="InterPro" id="IPR046919">
    <property type="entry name" value="ABC-3C_CTD10"/>
</dbReference>
<comment type="caution">
    <text evidence="3">The sequence shown here is derived from an EMBL/GenBank/DDBJ whole genome shotgun (WGS) entry which is preliminary data.</text>
</comment>
<dbReference type="Pfam" id="PF20275">
    <property type="entry name" value="CTD10"/>
    <property type="match status" value="1"/>
</dbReference>
<dbReference type="Pfam" id="PF10088">
    <property type="entry name" value="DUF2326"/>
    <property type="match status" value="1"/>
</dbReference>
<evidence type="ECO:0000313" key="3">
    <source>
        <dbReference type="EMBL" id="PZO86131.1"/>
    </source>
</evidence>
<organism evidence="3 4">
    <name type="scientific">Micavibrio aeruginosavorus</name>
    <dbReference type="NCBI Taxonomy" id="349221"/>
    <lineage>
        <taxon>Bacteria</taxon>
        <taxon>Pseudomonadati</taxon>
        <taxon>Bdellovibrionota</taxon>
        <taxon>Bdellovibrionia</taxon>
        <taxon>Bdellovibrionales</taxon>
        <taxon>Pseudobdellovibrionaceae</taxon>
        <taxon>Micavibrio</taxon>
    </lineage>
</organism>
<evidence type="ECO:0000259" key="1">
    <source>
        <dbReference type="Pfam" id="PF10088"/>
    </source>
</evidence>